<feature type="compositionally biased region" description="Low complexity" evidence="1">
    <location>
        <begin position="167"/>
        <end position="182"/>
    </location>
</feature>
<feature type="compositionally biased region" description="Pro residues" evidence="1">
    <location>
        <begin position="205"/>
        <end position="217"/>
    </location>
</feature>
<organism evidence="2 3">
    <name type="scientific">Panagrellus redivivus</name>
    <name type="common">Microworm</name>
    <dbReference type="NCBI Taxonomy" id="6233"/>
    <lineage>
        <taxon>Eukaryota</taxon>
        <taxon>Metazoa</taxon>
        <taxon>Ecdysozoa</taxon>
        <taxon>Nematoda</taxon>
        <taxon>Chromadorea</taxon>
        <taxon>Rhabditida</taxon>
        <taxon>Tylenchina</taxon>
        <taxon>Panagrolaimomorpha</taxon>
        <taxon>Panagrolaimoidea</taxon>
        <taxon>Panagrolaimidae</taxon>
        <taxon>Panagrellus</taxon>
    </lineage>
</organism>
<protein>
    <submittedName>
        <fullName evidence="3">AAA domain-containing protein</fullName>
    </submittedName>
</protein>
<reference evidence="3" key="2">
    <citation type="submission" date="2020-10" db="UniProtKB">
        <authorList>
            <consortium name="WormBaseParasite"/>
        </authorList>
    </citation>
    <scope>IDENTIFICATION</scope>
</reference>
<proteinExistence type="predicted"/>
<accession>A0A7E4VCT9</accession>
<dbReference type="AlphaFoldDB" id="A0A7E4VCT9"/>
<sequence length="603" mass="68354">MSSSDDDDFLSSMFDDDPLPGEKESAYDVAYEAFSAYVDFIKPASHTHSRVTNYQGKLVCTVVDIFNKTHQNDFIDAIVKYAYNSDCRDGDPVFYCAVIDYVANILHGKRDKVDDSPPKKCGALVEAYRNQVEVGKKLEASSKPTDPRLAKIIPGVVRVAPPSTFVPNKPKPVAAKPKAASPPKKESIVVPASTEIPMKPSSNPVAPPAPKPKPTTQPTPSRTEVSDSSKDHTRKSSFSKHPERQQSSTPSSSTAPSQSLVEPTTPSNGSSSSALKRPSTSERPSSLKQRRPTEELPSRVTFDYNNDNWDTLEMFNNRPEFRQVLHSLVYSDEPIDVKPTDLIKARDFCSIDSCHVRPWPDAISSAEWKQKGEEYRNGAVSKYQTELLPFDQQKENWLRVYVALISDFALARKRDFLEKCGKFNIDYPYHWSTLNETLKWVPSANRLIKSFVICVGLEFCTRFDDYGTAKTELVNFYDDFFKMYKDSFAKSYKVHQKEVGGVIPVTSFPPTILILTVPLILNGEKFPIENVKRLNDRIRKIVAERKAADTERQYPIEFYDWANATSDVTQFTEENVQKRFMRLCVALNEYNFFDQLKRTTDNQ</sequence>
<feature type="compositionally biased region" description="Polar residues" evidence="1">
    <location>
        <begin position="260"/>
        <end position="274"/>
    </location>
</feature>
<evidence type="ECO:0000313" key="3">
    <source>
        <dbReference type="WBParaSite" id="Pan_g19498.t1"/>
    </source>
</evidence>
<feature type="compositionally biased region" description="Low complexity" evidence="1">
    <location>
        <begin position="245"/>
        <end position="259"/>
    </location>
</feature>
<name>A0A7E4VCT9_PANRE</name>
<reference evidence="2" key="1">
    <citation type="journal article" date="2013" name="Genetics">
        <title>The draft genome and transcriptome of Panagrellus redivivus are shaped by the harsh demands of a free-living lifestyle.</title>
        <authorList>
            <person name="Srinivasan J."/>
            <person name="Dillman A.R."/>
            <person name="Macchietto M.G."/>
            <person name="Heikkinen L."/>
            <person name="Lakso M."/>
            <person name="Fracchia K.M."/>
            <person name="Antoshechkin I."/>
            <person name="Mortazavi A."/>
            <person name="Wong G."/>
            <person name="Sternberg P.W."/>
        </authorList>
    </citation>
    <scope>NUCLEOTIDE SEQUENCE [LARGE SCALE GENOMIC DNA]</scope>
    <source>
        <strain evidence="2">MT8872</strain>
    </source>
</reference>
<keyword evidence="2" id="KW-1185">Reference proteome</keyword>
<evidence type="ECO:0000256" key="1">
    <source>
        <dbReference type="SAM" id="MobiDB-lite"/>
    </source>
</evidence>
<dbReference type="WBParaSite" id="Pan_g19498.t1">
    <property type="protein sequence ID" value="Pan_g19498.t1"/>
    <property type="gene ID" value="Pan_g19498"/>
</dbReference>
<dbReference type="Proteomes" id="UP000492821">
    <property type="component" value="Unassembled WGS sequence"/>
</dbReference>
<feature type="region of interest" description="Disordered" evidence="1">
    <location>
        <begin position="161"/>
        <end position="301"/>
    </location>
</feature>
<evidence type="ECO:0000313" key="2">
    <source>
        <dbReference type="Proteomes" id="UP000492821"/>
    </source>
</evidence>